<dbReference type="NCBIfam" id="NF033573">
    <property type="entry name" value="transpos_IS200"/>
    <property type="match status" value="1"/>
</dbReference>
<evidence type="ECO:0000259" key="1">
    <source>
        <dbReference type="SMART" id="SM01321"/>
    </source>
</evidence>
<dbReference type="PANTHER" id="PTHR33360">
    <property type="entry name" value="TRANSPOSASE FOR INSERTION SEQUENCE ELEMENT IS200"/>
    <property type="match status" value="1"/>
</dbReference>
<reference evidence="3" key="1">
    <citation type="submission" date="2016-10" db="EMBL/GenBank/DDBJ databases">
        <authorList>
            <person name="Varghese N."/>
            <person name="Submissions S."/>
        </authorList>
    </citation>
    <scope>NUCLEOTIDE SEQUENCE [LARGE SCALE GENOMIC DNA]</scope>
    <source>
        <strain evidence="3">DSM 18609</strain>
    </source>
</reference>
<evidence type="ECO:0000313" key="3">
    <source>
        <dbReference type="Proteomes" id="UP000199455"/>
    </source>
</evidence>
<gene>
    <name evidence="2" type="ORF">SAMN04488024_10271</name>
</gene>
<dbReference type="EMBL" id="FMZH01000002">
    <property type="protein sequence ID" value="SDC44039.1"/>
    <property type="molecule type" value="Genomic_DNA"/>
</dbReference>
<name>A0A1G6LLL0_9SPHI</name>
<dbReference type="AlphaFoldDB" id="A0A1G6LLL0"/>
<evidence type="ECO:0000313" key="2">
    <source>
        <dbReference type="EMBL" id="SDC44039.1"/>
    </source>
</evidence>
<dbReference type="GO" id="GO:0004803">
    <property type="term" value="F:transposase activity"/>
    <property type="evidence" value="ECO:0007669"/>
    <property type="project" value="InterPro"/>
</dbReference>
<dbReference type="SUPFAM" id="SSF143422">
    <property type="entry name" value="Transposase IS200-like"/>
    <property type="match status" value="1"/>
</dbReference>
<proteinExistence type="predicted"/>
<dbReference type="STRING" id="390242.SAMN04488024_10271"/>
<dbReference type="PANTHER" id="PTHR33360:SF2">
    <property type="entry name" value="TRANSPOSASE FOR INSERTION SEQUENCE ELEMENT IS200"/>
    <property type="match status" value="1"/>
</dbReference>
<keyword evidence="3" id="KW-1185">Reference proteome</keyword>
<dbReference type="SMART" id="SM01321">
    <property type="entry name" value="Y1_Tnp"/>
    <property type="match status" value="1"/>
</dbReference>
<dbReference type="InterPro" id="IPR002686">
    <property type="entry name" value="Transposase_17"/>
</dbReference>
<dbReference type="Pfam" id="PF01797">
    <property type="entry name" value="Y1_Tnp"/>
    <property type="match status" value="1"/>
</dbReference>
<feature type="domain" description="Transposase IS200-like" evidence="1">
    <location>
        <begin position="3"/>
        <end position="117"/>
    </location>
</feature>
<dbReference type="Proteomes" id="UP000199455">
    <property type="component" value="Unassembled WGS sequence"/>
</dbReference>
<protein>
    <submittedName>
        <fullName evidence="2">Putative transposase</fullName>
    </submittedName>
</protein>
<dbReference type="GO" id="GO:0003677">
    <property type="term" value="F:DNA binding"/>
    <property type="evidence" value="ECO:0007669"/>
    <property type="project" value="InterPro"/>
</dbReference>
<dbReference type="RefSeq" id="WP_090765048.1">
    <property type="nucleotide sequence ID" value="NZ_FMZH01000002.1"/>
</dbReference>
<accession>A0A1G6LLL0</accession>
<dbReference type="Gene3D" id="3.30.70.1290">
    <property type="entry name" value="Transposase IS200-like"/>
    <property type="match status" value="1"/>
</dbReference>
<dbReference type="InterPro" id="IPR036515">
    <property type="entry name" value="Transposase_17_sf"/>
</dbReference>
<sequence length="145" mass="17084">MSYVRIWVHLVFSTKNRHPYLTKNIRYKVHKHIMDNCKNKSIFLQSINGFTDHLHCLISLGKDQSISNVAQLIKGESSFWINQNKLTEIPFMWQGEYYAASVSESKLNSVINYIKNQEAHHSKKSFADEVKEFEDKYKFVLQKDP</sequence>
<organism evidence="2 3">
    <name type="scientific">Pedobacter soli</name>
    <dbReference type="NCBI Taxonomy" id="390242"/>
    <lineage>
        <taxon>Bacteria</taxon>
        <taxon>Pseudomonadati</taxon>
        <taxon>Bacteroidota</taxon>
        <taxon>Sphingobacteriia</taxon>
        <taxon>Sphingobacteriales</taxon>
        <taxon>Sphingobacteriaceae</taxon>
        <taxon>Pedobacter</taxon>
    </lineage>
</organism>
<dbReference type="GO" id="GO:0006313">
    <property type="term" value="P:DNA transposition"/>
    <property type="evidence" value="ECO:0007669"/>
    <property type="project" value="InterPro"/>
</dbReference>